<keyword evidence="2" id="KW-0812">Transmembrane</keyword>
<accession>A0A812IWA3</accession>
<sequence length="171" mass="19617">MVQTHKTKDRVPANGSFKQPVQEDMPEEGKKLMTLKLGLGNVSSEHVTEPFVEALKTWPGVYKLLKKRNRKHDMQKWLRTRLADFLIFGILIIFSMSCFFLRSEIESYLLRFGVENALVIGIPNETSTGVFVEVQDISTVAAAERYLQGCFNYQVFNPQSTLRKFYTPAAY</sequence>
<comment type="caution">
    <text evidence="3">The sequence shown here is derived from an EMBL/GenBank/DDBJ whole genome shotgun (WGS) entry which is preliminary data.</text>
</comment>
<reference evidence="3" key="1">
    <citation type="submission" date="2021-02" db="EMBL/GenBank/DDBJ databases">
        <authorList>
            <person name="Dougan E. K."/>
            <person name="Rhodes N."/>
            <person name="Thang M."/>
            <person name="Chan C."/>
        </authorList>
    </citation>
    <scope>NUCLEOTIDE SEQUENCE</scope>
</reference>
<organism evidence="3 4">
    <name type="scientific">Symbiodinium pilosum</name>
    <name type="common">Dinoflagellate</name>
    <dbReference type="NCBI Taxonomy" id="2952"/>
    <lineage>
        <taxon>Eukaryota</taxon>
        <taxon>Sar</taxon>
        <taxon>Alveolata</taxon>
        <taxon>Dinophyceae</taxon>
        <taxon>Suessiales</taxon>
        <taxon>Symbiodiniaceae</taxon>
        <taxon>Symbiodinium</taxon>
    </lineage>
</organism>
<evidence type="ECO:0000313" key="3">
    <source>
        <dbReference type="EMBL" id="CAE7190983.1"/>
    </source>
</evidence>
<protein>
    <submittedName>
        <fullName evidence="3">Uncharacterized protein</fullName>
    </submittedName>
</protein>
<evidence type="ECO:0000313" key="4">
    <source>
        <dbReference type="Proteomes" id="UP000649617"/>
    </source>
</evidence>
<feature type="region of interest" description="Disordered" evidence="1">
    <location>
        <begin position="1"/>
        <end position="25"/>
    </location>
</feature>
<dbReference type="AlphaFoldDB" id="A0A812IWA3"/>
<keyword evidence="2" id="KW-1133">Transmembrane helix</keyword>
<feature type="transmembrane region" description="Helical" evidence="2">
    <location>
        <begin position="82"/>
        <end position="102"/>
    </location>
</feature>
<evidence type="ECO:0000256" key="2">
    <source>
        <dbReference type="SAM" id="Phobius"/>
    </source>
</evidence>
<dbReference type="OrthoDB" id="424046at2759"/>
<proteinExistence type="predicted"/>
<name>A0A812IWA3_SYMPI</name>
<evidence type="ECO:0000256" key="1">
    <source>
        <dbReference type="SAM" id="MobiDB-lite"/>
    </source>
</evidence>
<dbReference type="EMBL" id="CAJNIZ010001447">
    <property type="protein sequence ID" value="CAE7190983.1"/>
    <property type="molecule type" value="Genomic_DNA"/>
</dbReference>
<keyword evidence="2" id="KW-0472">Membrane</keyword>
<dbReference type="Proteomes" id="UP000649617">
    <property type="component" value="Unassembled WGS sequence"/>
</dbReference>
<gene>
    <name evidence="3" type="ORF">SPIL2461_LOCUS1473</name>
</gene>
<keyword evidence="4" id="KW-1185">Reference proteome</keyword>